<feature type="active site" evidence="10">
    <location>
        <position position="9"/>
    </location>
</feature>
<keyword evidence="9 10" id="KW-0915">Sodium</keyword>
<organism evidence="11 12">
    <name type="scientific">Gaopeijia maritima</name>
    <dbReference type="NCBI Taxonomy" id="3119007"/>
    <lineage>
        <taxon>Bacteria</taxon>
        <taxon>Pseudomonadati</taxon>
        <taxon>Gemmatimonadota</taxon>
        <taxon>Longimicrobiia</taxon>
        <taxon>Gaopeijiales</taxon>
        <taxon>Gaopeijiaceae</taxon>
        <taxon>Gaopeijia</taxon>
    </lineage>
</organism>
<name>A0ABU9EDN8_9BACT</name>
<feature type="binding site" evidence="10">
    <location>
        <position position="167"/>
    </location>
    <ligand>
        <name>Na(+)</name>
        <dbReference type="ChEBI" id="CHEBI:29101"/>
    </ligand>
</feature>
<evidence type="ECO:0000256" key="8">
    <source>
        <dbReference type="ARBA" id="ARBA00022801"/>
    </source>
</evidence>
<proteinExistence type="inferred from homology"/>
<keyword evidence="7 10" id="KW-0479">Metal-binding</keyword>
<evidence type="ECO:0000256" key="9">
    <source>
        <dbReference type="ARBA" id="ARBA00023053"/>
    </source>
</evidence>
<evidence type="ECO:0000256" key="6">
    <source>
        <dbReference type="ARBA" id="ARBA00022698"/>
    </source>
</evidence>
<feature type="binding site" evidence="10">
    <location>
        <position position="170"/>
    </location>
    <ligand>
        <name>Na(+)</name>
        <dbReference type="ChEBI" id="CHEBI:29101"/>
    </ligand>
</feature>
<evidence type="ECO:0000313" key="12">
    <source>
        <dbReference type="Proteomes" id="UP001484239"/>
    </source>
</evidence>
<reference evidence="11 12" key="1">
    <citation type="submission" date="2024-02" db="EMBL/GenBank/DDBJ databases">
        <title>A novel Gemmatimonadota bacterium.</title>
        <authorList>
            <person name="Du Z.-J."/>
            <person name="Ye Y.-Q."/>
        </authorList>
    </citation>
    <scope>NUCLEOTIDE SEQUENCE [LARGE SCALE GENOMIC DNA]</scope>
    <source>
        <strain evidence="11 12">DH-20</strain>
    </source>
</reference>
<dbReference type="EC" id="3.4.25.2" evidence="10"/>
<feature type="binding site" evidence="10">
    <location>
        <position position="164"/>
    </location>
    <ligand>
        <name>Na(+)</name>
        <dbReference type="ChEBI" id="CHEBI:29101"/>
    </ligand>
</feature>
<dbReference type="NCBIfam" id="TIGR03692">
    <property type="entry name" value="ATP_dep_HslV"/>
    <property type="match status" value="1"/>
</dbReference>
<dbReference type="RefSeq" id="WP_405281774.1">
    <property type="nucleotide sequence ID" value="NZ_CP144380.1"/>
</dbReference>
<evidence type="ECO:0000313" key="11">
    <source>
        <dbReference type="EMBL" id="MEK9502872.1"/>
    </source>
</evidence>
<comment type="function">
    <text evidence="10">Protease subunit of a proteasome-like degradation complex believed to be a general protein degrading machinery.</text>
</comment>
<dbReference type="EMBL" id="JBBHLI010000016">
    <property type="protein sequence ID" value="MEK9502872.1"/>
    <property type="molecule type" value="Genomic_DNA"/>
</dbReference>
<dbReference type="Proteomes" id="UP001484239">
    <property type="component" value="Unassembled WGS sequence"/>
</dbReference>
<comment type="subcellular location">
    <subcellularLocation>
        <location evidence="1 10">Cytoplasm</location>
    </subcellularLocation>
</comment>
<keyword evidence="5 10" id="KW-0645">Protease</keyword>
<evidence type="ECO:0000256" key="10">
    <source>
        <dbReference type="HAMAP-Rule" id="MF_00248"/>
    </source>
</evidence>
<dbReference type="Gene3D" id="3.60.20.10">
    <property type="entry name" value="Glutamine Phosphoribosylpyrophosphate, subunit 1, domain 1"/>
    <property type="match status" value="1"/>
</dbReference>
<evidence type="ECO:0000256" key="4">
    <source>
        <dbReference type="ARBA" id="ARBA00022533"/>
    </source>
</evidence>
<comment type="catalytic activity">
    <reaction evidence="10">
        <text>ATP-dependent cleavage of peptide bonds with broad specificity.</text>
        <dbReference type="EC" id="3.4.25.2"/>
    </reaction>
</comment>
<dbReference type="PIRSF" id="PIRSF039093">
    <property type="entry name" value="HslV"/>
    <property type="match status" value="1"/>
</dbReference>
<dbReference type="InterPro" id="IPR023333">
    <property type="entry name" value="Proteasome_suB-type"/>
</dbReference>
<dbReference type="SUPFAM" id="SSF56235">
    <property type="entry name" value="N-terminal nucleophile aminohydrolases (Ntn hydrolases)"/>
    <property type="match status" value="1"/>
</dbReference>
<evidence type="ECO:0000256" key="2">
    <source>
        <dbReference type="ARBA" id="ARBA00006053"/>
    </source>
</evidence>
<dbReference type="PROSITE" id="PS51476">
    <property type="entry name" value="PROTEASOME_BETA_2"/>
    <property type="match status" value="1"/>
</dbReference>
<dbReference type="PANTHER" id="PTHR32194">
    <property type="entry name" value="METALLOPROTEASE TLDD"/>
    <property type="match status" value="1"/>
</dbReference>
<keyword evidence="4 10" id="KW-0021">Allosteric enzyme</keyword>
<accession>A0ABU9EDN8</accession>
<comment type="activity regulation">
    <text evidence="10">Allosterically activated by HslU binding.</text>
</comment>
<dbReference type="GO" id="GO:0006508">
    <property type="term" value="P:proteolysis"/>
    <property type="evidence" value="ECO:0007669"/>
    <property type="project" value="UniProtKB-KW"/>
</dbReference>
<keyword evidence="6 10" id="KW-0888">Threonine protease</keyword>
<evidence type="ECO:0000256" key="5">
    <source>
        <dbReference type="ARBA" id="ARBA00022670"/>
    </source>
</evidence>
<dbReference type="Pfam" id="PF00227">
    <property type="entry name" value="Proteasome"/>
    <property type="match status" value="1"/>
</dbReference>
<comment type="caution">
    <text evidence="11">The sequence shown here is derived from an EMBL/GenBank/DDBJ whole genome shotgun (WGS) entry which is preliminary data.</text>
</comment>
<dbReference type="GO" id="GO:0008233">
    <property type="term" value="F:peptidase activity"/>
    <property type="evidence" value="ECO:0007669"/>
    <property type="project" value="UniProtKB-KW"/>
</dbReference>
<evidence type="ECO:0000256" key="7">
    <source>
        <dbReference type="ARBA" id="ARBA00022723"/>
    </source>
</evidence>
<comment type="subunit">
    <text evidence="10">A double ring-shaped homohexamer of HslV is capped on each side by a ring-shaped HslU homohexamer. The assembly of the HslU/HslV complex is dependent on binding of ATP.</text>
</comment>
<protein>
    <recommendedName>
        <fullName evidence="10">ATP-dependent protease subunit HslV</fullName>
        <ecNumber evidence="10">3.4.25.2</ecNumber>
    </recommendedName>
</protein>
<keyword evidence="12" id="KW-1185">Reference proteome</keyword>
<dbReference type="InterPro" id="IPR001353">
    <property type="entry name" value="Proteasome_sua/b"/>
</dbReference>
<comment type="similarity">
    <text evidence="2 10">Belongs to the peptidase T1B family. HslV subfamily.</text>
</comment>
<dbReference type="InterPro" id="IPR022281">
    <property type="entry name" value="ATP-dep_Prtase_HsIV_su"/>
</dbReference>
<dbReference type="NCBIfam" id="NF003964">
    <property type="entry name" value="PRK05456.1"/>
    <property type="match status" value="1"/>
</dbReference>
<evidence type="ECO:0000256" key="1">
    <source>
        <dbReference type="ARBA" id="ARBA00004496"/>
    </source>
</evidence>
<evidence type="ECO:0000256" key="3">
    <source>
        <dbReference type="ARBA" id="ARBA00022490"/>
    </source>
</evidence>
<dbReference type="InterPro" id="IPR029055">
    <property type="entry name" value="Ntn_hydrolases_N"/>
</dbReference>
<dbReference type="CDD" id="cd01913">
    <property type="entry name" value="protease_HslV"/>
    <property type="match status" value="1"/>
</dbReference>
<keyword evidence="8 10" id="KW-0378">Hydrolase</keyword>
<gene>
    <name evidence="10 11" type="primary">hslV</name>
    <name evidence="11" type="ORF">WI372_17890</name>
</gene>
<dbReference type="HAMAP" id="MF_00248">
    <property type="entry name" value="HslV"/>
    <property type="match status" value="1"/>
</dbReference>
<dbReference type="PANTHER" id="PTHR32194:SF0">
    <property type="entry name" value="ATP-DEPENDENT PROTEASE SUBUNIT HSLV"/>
    <property type="match status" value="1"/>
</dbReference>
<sequence>MSSPQLRATTVVAVRRDGRVAMGGDGQVTLGDTVMKSKARKVRALKDGRILAGFAGAVADAFALFEKLEEMLDRYPGNLTRAVVEMAKEWRTDRFLRRLEALLVVADRDHLFLISGDGNVIQPDDEVVAIGSGGSFALSAARALVAHSTLSAPEVVRESLTIAADICIYTNHDISVLELDEDSEA</sequence>
<keyword evidence="3 10" id="KW-0963">Cytoplasm</keyword>